<dbReference type="GO" id="GO:0016604">
    <property type="term" value="C:nuclear body"/>
    <property type="evidence" value="ECO:0007669"/>
    <property type="project" value="TreeGrafter"/>
</dbReference>
<reference evidence="2 3" key="2">
    <citation type="submission" date="2018-11" db="EMBL/GenBank/DDBJ databases">
        <authorList>
            <consortium name="Pathogen Informatics"/>
        </authorList>
    </citation>
    <scope>NUCLEOTIDE SEQUENCE [LARGE SCALE GENOMIC DNA]</scope>
</reference>
<dbReference type="PANTHER" id="PTHR13165:SF0">
    <property type="entry name" value="SERRATE RNA EFFECTOR MOLECULE HOMOLOG"/>
    <property type="match status" value="1"/>
</dbReference>
<dbReference type="AlphaFoldDB" id="A0A183DLJ7"/>
<evidence type="ECO:0000313" key="2">
    <source>
        <dbReference type="EMBL" id="VDK74247.1"/>
    </source>
</evidence>
<evidence type="ECO:0000313" key="3">
    <source>
        <dbReference type="Proteomes" id="UP000271098"/>
    </source>
</evidence>
<dbReference type="InterPro" id="IPR039727">
    <property type="entry name" value="SE/Ars2"/>
</dbReference>
<evidence type="ECO:0000259" key="1">
    <source>
        <dbReference type="Pfam" id="PF12066"/>
    </source>
</evidence>
<gene>
    <name evidence="2" type="ORF">GPUH_LOCUS9589</name>
</gene>
<dbReference type="PANTHER" id="PTHR13165">
    <property type="entry name" value="ARSENITE-RESISTANCE PROTEIN 2"/>
    <property type="match status" value="1"/>
</dbReference>
<organism evidence="4">
    <name type="scientific">Gongylonema pulchrum</name>
    <dbReference type="NCBI Taxonomy" id="637853"/>
    <lineage>
        <taxon>Eukaryota</taxon>
        <taxon>Metazoa</taxon>
        <taxon>Ecdysozoa</taxon>
        <taxon>Nematoda</taxon>
        <taxon>Chromadorea</taxon>
        <taxon>Rhabditida</taxon>
        <taxon>Spirurina</taxon>
        <taxon>Spiruromorpha</taxon>
        <taxon>Spiruroidea</taxon>
        <taxon>Gongylonematidae</taxon>
        <taxon>Gongylonema</taxon>
    </lineage>
</organism>
<feature type="domain" description="SERRATE/Ars2 N-terminal" evidence="1">
    <location>
        <begin position="32"/>
        <end position="75"/>
    </location>
</feature>
<dbReference type="WBParaSite" id="GPUH_0000959901-mRNA-1">
    <property type="protein sequence ID" value="GPUH_0000959901-mRNA-1"/>
    <property type="gene ID" value="GPUH_0000959901"/>
</dbReference>
<dbReference type="Proteomes" id="UP000271098">
    <property type="component" value="Unassembled WGS sequence"/>
</dbReference>
<name>A0A183DLJ7_9BILA</name>
<dbReference type="OrthoDB" id="342064at2759"/>
<protein>
    <submittedName>
        <fullName evidence="4">DUF3546 domain-containing protein</fullName>
    </submittedName>
</protein>
<accession>A0A183DLJ7</accession>
<dbReference type="InterPro" id="IPR021933">
    <property type="entry name" value="SERRATE/Ars2_N"/>
</dbReference>
<dbReference type="EMBL" id="UYRT01031988">
    <property type="protein sequence ID" value="VDK74247.1"/>
    <property type="molecule type" value="Genomic_DNA"/>
</dbReference>
<reference evidence="4" key="1">
    <citation type="submission" date="2016-06" db="UniProtKB">
        <authorList>
            <consortium name="WormBaseParasite"/>
        </authorList>
    </citation>
    <scope>IDENTIFICATION</scope>
</reference>
<sequence>MSNVLDSATDTYDPVVKTVTEEDAVPVMMTFKKFLATQDDSITDEEAIAKYSEYKLEFRRQELQKFFTAHKDEQWWVMMMIKHC</sequence>
<dbReference type="Pfam" id="PF12066">
    <property type="entry name" value="SERRATE_Ars2_N"/>
    <property type="match status" value="1"/>
</dbReference>
<evidence type="ECO:0000313" key="4">
    <source>
        <dbReference type="WBParaSite" id="GPUH_0000959901-mRNA-1"/>
    </source>
</evidence>
<keyword evidence="3" id="KW-1185">Reference proteome</keyword>
<dbReference type="GO" id="GO:0031053">
    <property type="term" value="P:primary miRNA processing"/>
    <property type="evidence" value="ECO:0007669"/>
    <property type="project" value="TreeGrafter"/>
</dbReference>
<proteinExistence type="predicted"/>